<reference evidence="2" key="1">
    <citation type="journal article" date="2019" name="Int. J. Syst. Evol. Microbiol.">
        <title>The Global Catalogue of Microorganisms (GCM) 10K type strain sequencing project: providing services to taxonomists for standard genome sequencing and annotation.</title>
        <authorList>
            <consortium name="The Broad Institute Genomics Platform"/>
            <consortium name="The Broad Institute Genome Sequencing Center for Infectious Disease"/>
            <person name="Wu L."/>
            <person name="Ma J."/>
        </authorList>
    </citation>
    <scope>NUCLEOTIDE SEQUENCE [LARGE SCALE GENOMIC DNA]</scope>
    <source>
        <strain evidence="2">CECT 7649</strain>
    </source>
</reference>
<dbReference type="Gene3D" id="3.40.50.2000">
    <property type="entry name" value="Glycogen Phosphorylase B"/>
    <property type="match status" value="2"/>
</dbReference>
<comment type="caution">
    <text evidence="1">The sequence shown here is derived from an EMBL/GenBank/DDBJ whole genome shotgun (WGS) entry which is preliminary data.</text>
</comment>
<accession>A0ABW3J0J2</accession>
<dbReference type="Proteomes" id="UP001597051">
    <property type="component" value="Unassembled WGS sequence"/>
</dbReference>
<sequence length="406" mass="46378">MKVLHVTTSSRGGAGIATLRLHKALIEYGVSSAFLSINQTINFDNEIIKDSFFEYKKHSLLKKIRNKIYPSKKIFFERELNKLALKMKFEMATLPFSNYKIHEHPLFKEADIINLHWIDGIIDYPSFFKNCDKPIVWTFHDMNPFRGIFHYLNDEFNNQNVASSFDAKIQQIKKASFQNIKRCTIVSPSKWMLQEVVNSNVFPNFFKIEIPNAIDFDLFKIQDKVLLKKKYAINADEFVILFVSESIDIKRKGFDLLLESLSFMKNKKTTILMIGKGDVPEITGFKIISLGEINSNVEMAACFALADVFVLPSREDNLPNVMLESFACGTPIVGFKIGGVAEHTVRNVTGVLANDLTGFALSQAIIELQNSVNEYHKETIRAYAKNNFGLKKQADSYYKVYHSFLG</sequence>
<gene>
    <name evidence="1" type="ORF">ACFQ0S_03640</name>
</gene>
<organism evidence="1 2">
    <name type="scientific">Flavobacterium myungsuense</name>
    <dbReference type="NCBI Taxonomy" id="651823"/>
    <lineage>
        <taxon>Bacteria</taxon>
        <taxon>Pseudomonadati</taxon>
        <taxon>Bacteroidota</taxon>
        <taxon>Flavobacteriia</taxon>
        <taxon>Flavobacteriales</taxon>
        <taxon>Flavobacteriaceae</taxon>
        <taxon>Flavobacterium</taxon>
    </lineage>
</organism>
<keyword evidence="1" id="KW-0808">Transferase</keyword>
<proteinExistence type="predicted"/>
<dbReference type="PANTHER" id="PTHR12526">
    <property type="entry name" value="GLYCOSYLTRANSFERASE"/>
    <property type="match status" value="1"/>
</dbReference>
<name>A0ABW3J0J2_9FLAO</name>
<dbReference type="Pfam" id="PF13692">
    <property type="entry name" value="Glyco_trans_1_4"/>
    <property type="match status" value="1"/>
</dbReference>
<keyword evidence="1" id="KW-0328">Glycosyltransferase</keyword>
<dbReference type="EMBL" id="JBHTIZ010000011">
    <property type="protein sequence ID" value="MFD0983563.1"/>
    <property type="molecule type" value="Genomic_DNA"/>
</dbReference>
<keyword evidence="2" id="KW-1185">Reference proteome</keyword>
<dbReference type="SUPFAM" id="SSF53756">
    <property type="entry name" value="UDP-Glycosyltransferase/glycogen phosphorylase"/>
    <property type="match status" value="1"/>
</dbReference>
<evidence type="ECO:0000313" key="1">
    <source>
        <dbReference type="EMBL" id="MFD0983563.1"/>
    </source>
</evidence>
<dbReference type="GO" id="GO:0016757">
    <property type="term" value="F:glycosyltransferase activity"/>
    <property type="evidence" value="ECO:0007669"/>
    <property type="project" value="UniProtKB-KW"/>
</dbReference>
<protein>
    <submittedName>
        <fullName evidence="1">Glycosyltransferase</fullName>
        <ecNumber evidence="1">2.4.-.-</ecNumber>
    </submittedName>
</protein>
<dbReference type="PANTHER" id="PTHR12526:SF637">
    <property type="entry name" value="GLYCOSYLTRANSFERASE EPSF-RELATED"/>
    <property type="match status" value="1"/>
</dbReference>
<evidence type="ECO:0000313" key="2">
    <source>
        <dbReference type="Proteomes" id="UP001597051"/>
    </source>
</evidence>
<dbReference type="RefSeq" id="WP_379753987.1">
    <property type="nucleotide sequence ID" value="NZ_JBHSYB010000012.1"/>
</dbReference>
<dbReference type="EC" id="2.4.-.-" evidence="1"/>